<dbReference type="AlphaFoldDB" id="A0AAF3F7X1"/>
<dbReference type="WBParaSite" id="MBELARI_LOCUS2734">
    <property type="protein sequence ID" value="MBELARI_LOCUS2734"/>
    <property type="gene ID" value="MBELARI_LOCUS2734"/>
</dbReference>
<reference evidence="3" key="1">
    <citation type="submission" date="2024-02" db="UniProtKB">
        <authorList>
            <consortium name="WormBaseParasite"/>
        </authorList>
    </citation>
    <scope>IDENTIFICATION</scope>
</reference>
<dbReference type="PRINTS" id="PR00252">
    <property type="entry name" value="NRIONCHANNEL"/>
</dbReference>
<accession>A0AAF3F7X1</accession>
<dbReference type="InterPro" id="IPR006202">
    <property type="entry name" value="Neur_chan_lig-bd"/>
</dbReference>
<dbReference type="SUPFAM" id="SSF63712">
    <property type="entry name" value="Nicotinic receptor ligand binding domain-like"/>
    <property type="match status" value="1"/>
</dbReference>
<dbReference type="Pfam" id="PF02931">
    <property type="entry name" value="Neur_chan_LBD"/>
    <property type="match status" value="1"/>
</dbReference>
<organism evidence="2 3">
    <name type="scientific">Mesorhabditis belari</name>
    <dbReference type="NCBI Taxonomy" id="2138241"/>
    <lineage>
        <taxon>Eukaryota</taxon>
        <taxon>Metazoa</taxon>
        <taxon>Ecdysozoa</taxon>
        <taxon>Nematoda</taxon>
        <taxon>Chromadorea</taxon>
        <taxon>Rhabditida</taxon>
        <taxon>Rhabditina</taxon>
        <taxon>Rhabditomorpha</taxon>
        <taxon>Rhabditoidea</taxon>
        <taxon>Rhabditidae</taxon>
        <taxon>Mesorhabditinae</taxon>
        <taxon>Mesorhabditis</taxon>
    </lineage>
</organism>
<dbReference type="Gene3D" id="2.70.170.10">
    <property type="entry name" value="Neurotransmitter-gated ion-channel ligand-binding domain"/>
    <property type="match status" value="1"/>
</dbReference>
<dbReference type="GO" id="GO:0005230">
    <property type="term" value="F:extracellular ligand-gated monoatomic ion channel activity"/>
    <property type="evidence" value="ECO:0007669"/>
    <property type="project" value="InterPro"/>
</dbReference>
<proteinExistence type="predicted"/>
<dbReference type="Proteomes" id="UP000887575">
    <property type="component" value="Unassembled WGS sequence"/>
</dbReference>
<name>A0AAF3F7X1_9BILA</name>
<evidence type="ECO:0000313" key="2">
    <source>
        <dbReference type="Proteomes" id="UP000887575"/>
    </source>
</evidence>
<dbReference type="GO" id="GO:0016020">
    <property type="term" value="C:membrane"/>
    <property type="evidence" value="ECO:0007669"/>
    <property type="project" value="InterPro"/>
</dbReference>
<protein>
    <recommendedName>
        <fullName evidence="1">Neurotransmitter-gated ion-channel ligand-binding domain-containing protein</fullName>
    </recommendedName>
</protein>
<keyword evidence="2" id="KW-1185">Reference proteome</keyword>
<dbReference type="InterPro" id="IPR006201">
    <property type="entry name" value="Neur_channel"/>
</dbReference>
<dbReference type="PANTHER" id="PTHR18945">
    <property type="entry name" value="NEUROTRANSMITTER GATED ION CHANNEL"/>
    <property type="match status" value="1"/>
</dbReference>
<dbReference type="CDD" id="cd18989">
    <property type="entry name" value="LGIC_ECD_cation"/>
    <property type="match status" value="1"/>
</dbReference>
<feature type="domain" description="Neurotransmitter-gated ion-channel ligand-binding" evidence="1">
    <location>
        <begin position="8"/>
        <end position="134"/>
    </location>
</feature>
<sequence length="138" mass="15647">MPVNFSNSETKRMRIDLLLSYVRVFNLDAEKQRFNTRLEIEMIWRDPRLVWDKTDFGGVDSIVTTAEKLWIPDTVVSNARVLDEVSGIAAQGAQIYSNGSIFLTTAYYSETACSINANKFPFDKQNCSLPILSLSMQP</sequence>
<evidence type="ECO:0000313" key="3">
    <source>
        <dbReference type="WBParaSite" id="MBELARI_LOCUS2734"/>
    </source>
</evidence>
<dbReference type="InterPro" id="IPR036734">
    <property type="entry name" value="Neur_chan_lig-bd_sf"/>
</dbReference>
<dbReference type="GO" id="GO:0004888">
    <property type="term" value="F:transmembrane signaling receptor activity"/>
    <property type="evidence" value="ECO:0007669"/>
    <property type="project" value="InterPro"/>
</dbReference>
<evidence type="ECO:0000259" key="1">
    <source>
        <dbReference type="Pfam" id="PF02931"/>
    </source>
</evidence>